<feature type="domain" description="Orc1-like AAA ATPase" evidence="1">
    <location>
        <begin position="16"/>
        <end position="68"/>
    </location>
</feature>
<dbReference type="RefSeq" id="WP_065918762.1">
    <property type="nucleotide sequence ID" value="NZ_CP016793.1"/>
</dbReference>
<evidence type="ECO:0000313" key="2">
    <source>
        <dbReference type="EMBL" id="ANZ40423.1"/>
    </source>
</evidence>
<dbReference type="AlphaFoldDB" id="A0A1B2HRU0"/>
<proteinExistence type="predicted"/>
<protein>
    <recommendedName>
        <fullName evidence="1">Orc1-like AAA ATPase domain-containing protein</fullName>
    </recommendedName>
</protein>
<dbReference type="InterPro" id="IPR027417">
    <property type="entry name" value="P-loop_NTPase"/>
</dbReference>
<dbReference type="InterPro" id="IPR041664">
    <property type="entry name" value="AAA_16"/>
</dbReference>
<organism evidence="2 3">
    <name type="scientific">Lentzea guizhouensis</name>
    <dbReference type="NCBI Taxonomy" id="1586287"/>
    <lineage>
        <taxon>Bacteria</taxon>
        <taxon>Bacillati</taxon>
        <taxon>Actinomycetota</taxon>
        <taxon>Actinomycetes</taxon>
        <taxon>Pseudonocardiales</taxon>
        <taxon>Pseudonocardiaceae</taxon>
        <taxon>Lentzea</taxon>
    </lineage>
</organism>
<keyword evidence="3" id="KW-1185">Reference proteome</keyword>
<name>A0A1B2HRU0_9PSEU</name>
<dbReference type="EMBL" id="CP016793">
    <property type="protein sequence ID" value="ANZ40423.1"/>
    <property type="molecule type" value="Genomic_DNA"/>
</dbReference>
<dbReference type="SUPFAM" id="SSF52540">
    <property type="entry name" value="P-loop containing nucleoside triphosphate hydrolases"/>
    <property type="match status" value="1"/>
</dbReference>
<gene>
    <name evidence="2" type="ORF">BBK82_34810</name>
</gene>
<dbReference type="Pfam" id="PF13191">
    <property type="entry name" value="AAA_16"/>
    <property type="match status" value="1"/>
</dbReference>
<evidence type="ECO:0000313" key="3">
    <source>
        <dbReference type="Proteomes" id="UP000093053"/>
    </source>
</evidence>
<evidence type="ECO:0000259" key="1">
    <source>
        <dbReference type="Pfam" id="PF13191"/>
    </source>
</evidence>
<dbReference type="Proteomes" id="UP000093053">
    <property type="component" value="Chromosome"/>
</dbReference>
<dbReference type="OrthoDB" id="5167319at2"/>
<sequence>MPSLGHALRELRRSSFTGRDEEIAVFLDALGSPGVLFVHGPGGVGKSALLDVFADTAAEKGFAPVRVDARHLALDRGALPVPTGDAPEVLLIDTYELLEPVDDWVRDHYLPSLPESCLVVVAGRRGPGPRWRADPAWRTLLRIVALDNLSPREGLAYLRTQGVPEESHDRLLRISSGHPLTLSMMVDAVRRGAEPHTLADVPGGVGALLARLVGEVPSPRHRTALEVCALVLVTTEDLLRAMIGDDAGELFAWLRTQVFVDESRYGLHPHDIVREALLADLRWRDPSRYAALYRRKLDVSGDQVRAAATERERLDLMVMTVVLNGARSRHAALASLPPTMRTHADGLRDDDRAPILAMTTRWQGPEQAELVAHWMERQPGAFRVFRTESGDPRGFGACLDLTGAGLGVDPGVDAMWAHAAEYGPPRAGDRVRAWRFFLDRDHGQRPSPSLTLFVAWQMLDIVMIGDDTAWSFVGAFADGELWAPAMGSLGFPVVSGYTAGGSRFPVFAHDWRRTGPAEYTDLLHASQLGTTTRSVPDEVLSFPEFAEAVRSALRSVHTPELRSNPLVRSRMVRRHGRAGRTPAETLRDLVEDAVAVLKPDFRVLLDRTFLRPVGVQERVAESLHLSFNTYRRHRDKAVAQLTESLWERETG</sequence>
<accession>A0A1B2HRU0</accession>
<reference evidence="2 3" key="1">
    <citation type="submission" date="2016-07" db="EMBL/GenBank/DDBJ databases">
        <title>Complete genome sequence of the Lentzea guizhouensis DHS C013.</title>
        <authorList>
            <person name="Cao C."/>
        </authorList>
    </citation>
    <scope>NUCLEOTIDE SEQUENCE [LARGE SCALE GENOMIC DNA]</scope>
    <source>
        <strain evidence="2 3">DHS C013</strain>
    </source>
</reference>
<dbReference type="STRING" id="1586287.BBK82_34810"/>
<dbReference type="KEGG" id="led:BBK82_34810"/>